<dbReference type="InterPro" id="IPR050311">
    <property type="entry name" value="ORC1/CDC6"/>
</dbReference>
<evidence type="ECO:0000259" key="9">
    <source>
        <dbReference type="SMART" id="SM00382"/>
    </source>
</evidence>
<dbReference type="GO" id="GO:0016887">
    <property type="term" value="F:ATP hydrolysis activity"/>
    <property type="evidence" value="ECO:0007669"/>
    <property type="project" value="InterPro"/>
</dbReference>
<dbReference type="FunCoup" id="A0A2P6NJ40">
    <property type="interactions" value="98"/>
</dbReference>
<dbReference type="GO" id="GO:0005664">
    <property type="term" value="C:nuclear origin of replication recognition complex"/>
    <property type="evidence" value="ECO:0007669"/>
    <property type="project" value="TreeGrafter"/>
</dbReference>
<organism evidence="10 11">
    <name type="scientific">Planoprotostelium fungivorum</name>
    <dbReference type="NCBI Taxonomy" id="1890364"/>
    <lineage>
        <taxon>Eukaryota</taxon>
        <taxon>Amoebozoa</taxon>
        <taxon>Evosea</taxon>
        <taxon>Variosea</taxon>
        <taxon>Cavosteliida</taxon>
        <taxon>Cavosteliaceae</taxon>
        <taxon>Planoprotostelium</taxon>
    </lineage>
</organism>
<comment type="function">
    <text evidence="7">Component of the origin recognition complex (ORC) that binds origins of replication. DNA-binding is ATP-dependent, however specific DNA sequences that define origins of replication have not been identified so far. ORC is required to assemble the pre-replication complex necessary to initiate DNA replication.</text>
</comment>
<keyword evidence="4" id="KW-0479">Metal-binding</keyword>
<accession>A0A2P6NJ40</accession>
<evidence type="ECO:0000256" key="3">
    <source>
        <dbReference type="ARBA" id="ARBA00022705"/>
    </source>
</evidence>
<dbReference type="GO" id="GO:0003688">
    <property type="term" value="F:DNA replication origin binding"/>
    <property type="evidence" value="ECO:0007669"/>
    <property type="project" value="TreeGrafter"/>
</dbReference>
<evidence type="ECO:0000256" key="6">
    <source>
        <dbReference type="ARBA" id="ARBA00023242"/>
    </source>
</evidence>
<dbReference type="InterPro" id="IPR027417">
    <property type="entry name" value="P-loop_NTPase"/>
</dbReference>
<keyword evidence="3 7" id="KW-0235">DNA replication</keyword>
<dbReference type="InterPro" id="IPR015163">
    <property type="entry name" value="Cdc6_C"/>
</dbReference>
<comment type="subcellular location">
    <subcellularLocation>
        <location evidence="1 7">Nucleus</location>
    </subcellularLocation>
</comment>
<dbReference type="GO" id="GO:0046872">
    <property type="term" value="F:metal ion binding"/>
    <property type="evidence" value="ECO:0007669"/>
    <property type="project" value="UniProtKB-KW"/>
</dbReference>
<evidence type="ECO:0000256" key="4">
    <source>
        <dbReference type="ARBA" id="ARBA00022723"/>
    </source>
</evidence>
<feature type="region of interest" description="Disordered" evidence="8">
    <location>
        <begin position="1"/>
        <end position="23"/>
    </location>
</feature>
<dbReference type="GO" id="GO:0005524">
    <property type="term" value="F:ATP binding"/>
    <property type="evidence" value="ECO:0007669"/>
    <property type="project" value="UniProtKB-KW"/>
</dbReference>
<dbReference type="PANTHER" id="PTHR10763:SF23">
    <property type="entry name" value="ORIGIN RECOGNITION COMPLEX SUBUNIT 1"/>
    <property type="match status" value="1"/>
</dbReference>
<keyword evidence="7" id="KW-0547">Nucleotide-binding</keyword>
<comment type="similarity">
    <text evidence="2 7">Belongs to the ORC1 family.</text>
</comment>
<dbReference type="InterPro" id="IPR041083">
    <property type="entry name" value="AAA_lid_10"/>
</dbReference>
<dbReference type="InterPro" id="IPR003593">
    <property type="entry name" value="AAA+_ATPase"/>
</dbReference>
<comment type="subunit">
    <text evidence="7">ORC is composed of six subunits.</text>
</comment>
<dbReference type="Pfam" id="PF00004">
    <property type="entry name" value="AAA"/>
    <property type="match status" value="1"/>
</dbReference>
<dbReference type="PANTHER" id="PTHR10763">
    <property type="entry name" value="CELL DIVISION CONTROL PROTEIN 6-RELATED"/>
    <property type="match status" value="1"/>
</dbReference>
<proteinExistence type="inferred from homology"/>
<dbReference type="Pfam" id="PF17872">
    <property type="entry name" value="AAA_lid_10"/>
    <property type="match status" value="1"/>
</dbReference>
<dbReference type="GO" id="GO:0006270">
    <property type="term" value="P:DNA replication initiation"/>
    <property type="evidence" value="ECO:0007669"/>
    <property type="project" value="TreeGrafter"/>
</dbReference>
<dbReference type="SMART" id="SM00382">
    <property type="entry name" value="AAA"/>
    <property type="match status" value="1"/>
</dbReference>
<evidence type="ECO:0000313" key="10">
    <source>
        <dbReference type="EMBL" id="PRP83983.1"/>
    </source>
</evidence>
<dbReference type="EMBL" id="MDYQ01000072">
    <property type="protein sequence ID" value="PRP83983.1"/>
    <property type="molecule type" value="Genomic_DNA"/>
</dbReference>
<dbReference type="SUPFAM" id="SSF52540">
    <property type="entry name" value="P-loop containing nucleoside triphosphate hydrolases"/>
    <property type="match status" value="1"/>
</dbReference>
<evidence type="ECO:0000313" key="11">
    <source>
        <dbReference type="Proteomes" id="UP000241769"/>
    </source>
</evidence>
<reference evidence="10 11" key="1">
    <citation type="journal article" date="2018" name="Genome Biol. Evol.">
        <title>Multiple Roots of Fruiting Body Formation in Amoebozoa.</title>
        <authorList>
            <person name="Hillmann F."/>
            <person name="Forbes G."/>
            <person name="Novohradska S."/>
            <person name="Ferling I."/>
            <person name="Riege K."/>
            <person name="Groth M."/>
            <person name="Westermann M."/>
            <person name="Marz M."/>
            <person name="Spaller T."/>
            <person name="Winckler T."/>
            <person name="Schaap P."/>
            <person name="Glockner G."/>
        </authorList>
    </citation>
    <scope>NUCLEOTIDE SEQUENCE [LARGE SCALE GENOMIC DNA]</scope>
    <source>
        <strain evidence="10 11">Jena</strain>
    </source>
</reference>
<dbReference type="Gene3D" id="1.10.8.60">
    <property type="match status" value="1"/>
</dbReference>
<comment type="caution">
    <text evidence="10">The sequence shown here is derived from an EMBL/GenBank/DDBJ whole genome shotgun (WGS) entry which is preliminary data.</text>
</comment>
<dbReference type="STRING" id="1890364.A0A2P6NJ40"/>
<dbReference type="OrthoDB" id="1926878at2759"/>
<keyword evidence="5 7" id="KW-0238">DNA-binding</keyword>
<dbReference type="InParanoid" id="A0A2P6NJ40"/>
<evidence type="ECO:0000256" key="2">
    <source>
        <dbReference type="ARBA" id="ARBA00008398"/>
    </source>
</evidence>
<evidence type="ECO:0000256" key="5">
    <source>
        <dbReference type="ARBA" id="ARBA00023125"/>
    </source>
</evidence>
<dbReference type="GO" id="GO:0033314">
    <property type="term" value="P:mitotic DNA replication checkpoint signaling"/>
    <property type="evidence" value="ECO:0007669"/>
    <property type="project" value="TreeGrafter"/>
</dbReference>
<dbReference type="Pfam" id="PF09079">
    <property type="entry name" value="WHD_Cdc6"/>
    <property type="match status" value="1"/>
</dbReference>
<gene>
    <name evidence="10" type="ORF">PROFUN_08667</name>
</gene>
<keyword evidence="6 7" id="KW-0539">Nucleus</keyword>
<keyword evidence="7" id="KW-0067">ATP-binding</keyword>
<evidence type="ECO:0000256" key="8">
    <source>
        <dbReference type="SAM" id="MobiDB-lite"/>
    </source>
</evidence>
<protein>
    <recommendedName>
        <fullName evidence="7">Origin recognition complex subunit 1</fullName>
    </recommendedName>
</protein>
<evidence type="ECO:0000256" key="7">
    <source>
        <dbReference type="RuleBase" id="RU365058"/>
    </source>
</evidence>
<dbReference type="Proteomes" id="UP000241769">
    <property type="component" value="Unassembled WGS sequence"/>
</dbReference>
<sequence>MEEEETESPSNDKEIATSTSKTDLKEVEGNVFELVREKLHISTIPESLPCREEQREQIAEVLMRSIKERSNYCLCESSSILSGVPGTGKTATVVDVVNSMLKKKMKFKFVEVNGMRLTQPKDCYSVILQQLNRNTGKRESASAAIQKLNKLFASKAKAPKQPPLPIILLIDEMDLLVTKSNSVLYNLFEWPTRKFVSLTVIGISNTLNLPELMTPRVSSRLGLEKIIFHPYRRDQLVEIIRARVQAVDIFEEQATLLVAAKVASVSGDARRALELCRRASSIAEMEWKEADETGRTTGKIRAKHINTAIKDMFGSHRSQSMKFLDMTSKLFLLSVVLSVKRKGLAEVSMGFIYDQLSLLYNRYFPELLPNFSMVREICAELHQQRLIMMDAKRGTSQMVTLNVNDNEVLFALSEDDTLRQVVQDESEVNHLDARETS</sequence>
<dbReference type="InterPro" id="IPR003959">
    <property type="entry name" value="ATPase_AAA_core"/>
</dbReference>
<dbReference type="AlphaFoldDB" id="A0A2P6NJ40"/>
<dbReference type="Gene3D" id="3.40.50.300">
    <property type="entry name" value="P-loop containing nucleotide triphosphate hydrolases"/>
    <property type="match status" value="1"/>
</dbReference>
<evidence type="ECO:0000256" key="1">
    <source>
        <dbReference type="ARBA" id="ARBA00004123"/>
    </source>
</evidence>
<keyword evidence="11" id="KW-1185">Reference proteome</keyword>
<feature type="domain" description="AAA+ ATPase" evidence="9">
    <location>
        <begin position="75"/>
        <end position="228"/>
    </location>
</feature>
<name>A0A2P6NJ40_9EUKA</name>